<reference evidence="3 4" key="1">
    <citation type="submission" date="2017-01" db="EMBL/GenBank/DDBJ databases">
        <authorList>
            <person name="Mah S.A."/>
            <person name="Swanson W.J."/>
            <person name="Moy G.W."/>
            <person name="Vacquier V.D."/>
        </authorList>
    </citation>
    <scope>NUCLEOTIDE SEQUENCE [LARGE SCALE GENOMIC DNA]</scope>
    <source>
        <strain evidence="3 4">DSM 45758</strain>
    </source>
</reference>
<feature type="domain" description="SMODS and SLOG-associating 2TM effector" evidence="2">
    <location>
        <begin position="162"/>
        <end position="287"/>
    </location>
</feature>
<evidence type="ECO:0000256" key="1">
    <source>
        <dbReference type="SAM" id="Phobius"/>
    </source>
</evidence>
<feature type="transmembrane region" description="Helical" evidence="1">
    <location>
        <begin position="216"/>
        <end position="236"/>
    </location>
</feature>
<proteinExistence type="predicted"/>
<keyword evidence="1" id="KW-0812">Transmembrane</keyword>
<dbReference type="Pfam" id="PF18181">
    <property type="entry name" value="SLATT_1"/>
    <property type="match status" value="1"/>
</dbReference>
<dbReference type="Pfam" id="PF14015">
    <property type="entry name" value="DUF4231"/>
    <property type="match status" value="1"/>
</dbReference>
<feature type="transmembrane region" description="Helical" evidence="1">
    <location>
        <begin position="191"/>
        <end position="210"/>
    </location>
</feature>
<sequence length="300" mass="31812">MTDVDAPIAVDAVWQQQGVWSRAAGRAQRRIVQGRRAVAGLTIVAAAGGTAAAQLGGVQAGVGRALAVLAGVALALVPVAARSTSREAVQAWTRLRSVSEALKADVYRYLARVAPFSGEERDVVLLRRLDALLDDAGDLVGLTVDLPLVRRPLPAVTGVDSYLTHRLAQQVEAYYLPGARRMARRAARIRTATNVLTIAGAILSGVVGVLGDGLGLASWVGVVATVTTALVGYGAAQQFEAHQLEYARTADQLSRLGRSRRDGVGWTDDDAFVAETERIISLSNEAWMARTIEEDGTAHR</sequence>
<evidence type="ECO:0000313" key="4">
    <source>
        <dbReference type="Proteomes" id="UP000186004"/>
    </source>
</evidence>
<dbReference type="NCBIfam" id="NF033634">
    <property type="entry name" value="SLATT_1"/>
    <property type="match status" value="1"/>
</dbReference>
<evidence type="ECO:0000313" key="3">
    <source>
        <dbReference type="EMBL" id="SIR74649.1"/>
    </source>
</evidence>
<keyword evidence="4" id="KW-1185">Reference proteome</keyword>
<gene>
    <name evidence="3" type="ORF">SAMN05444858_11698</name>
</gene>
<dbReference type="OrthoDB" id="4527901at2"/>
<keyword evidence="1" id="KW-1133">Transmembrane helix</keyword>
<organism evidence="3 4">
    <name type="scientific">Micromonospora avicenniae</name>
    <dbReference type="NCBI Taxonomy" id="1198245"/>
    <lineage>
        <taxon>Bacteria</taxon>
        <taxon>Bacillati</taxon>
        <taxon>Actinomycetota</taxon>
        <taxon>Actinomycetes</taxon>
        <taxon>Micromonosporales</taxon>
        <taxon>Micromonosporaceae</taxon>
        <taxon>Micromonospora</taxon>
    </lineage>
</organism>
<keyword evidence="1" id="KW-0472">Membrane</keyword>
<name>A0A1N7DFI2_9ACTN</name>
<evidence type="ECO:0000259" key="2">
    <source>
        <dbReference type="Pfam" id="PF18181"/>
    </source>
</evidence>
<accession>A0A1N7DFI2</accession>
<dbReference type="Proteomes" id="UP000186004">
    <property type="component" value="Unassembled WGS sequence"/>
</dbReference>
<dbReference type="InterPro" id="IPR025325">
    <property type="entry name" value="DUF4231"/>
</dbReference>
<dbReference type="RefSeq" id="WP_076472800.1">
    <property type="nucleotide sequence ID" value="NZ_FTNF01000016.1"/>
</dbReference>
<feature type="transmembrane region" description="Helical" evidence="1">
    <location>
        <begin position="37"/>
        <end position="56"/>
    </location>
</feature>
<dbReference type="STRING" id="1198245.SAMN05444858_11698"/>
<dbReference type="EMBL" id="FTNF01000016">
    <property type="protein sequence ID" value="SIR74649.1"/>
    <property type="molecule type" value="Genomic_DNA"/>
</dbReference>
<dbReference type="InterPro" id="IPR040884">
    <property type="entry name" value="SLATT_1"/>
</dbReference>
<dbReference type="AlphaFoldDB" id="A0A1N7DFI2"/>
<feature type="transmembrane region" description="Helical" evidence="1">
    <location>
        <begin position="62"/>
        <end position="81"/>
    </location>
</feature>
<protein>
    <recommendedName>
        <fullName evidence="2">SMODS and SLOG-associating 2TM effector domain-containing protein</fullName>
    </recommendedName>
</protein>